<protein>
    <submittedName>
        <fullName evidence="1">PK_Tyr_Ser-Thr domain-containing protein</fullName>
    </submittedName>
</protein>
<proteinExistence type="predicted"/>
<organism evidence="1">
    <name type="scientific">Anisakis simplex</name>
    <name type="common">Herring worm</name>
    <dbReference type="NCBI Taxonomy" id="6269"/>
    <lineage>
        <taxon>Eukaryota</taxon>
        <taxon>Metazoa</taxon>
        <taxon>Ecdysozoa</taxon>
        <taxon>Nematoda</taxon>
        <taxon>Chromadorea</taxon>
        <taxon>Rhabditida</taxon>
        <taxon>Spirurina</taxon>
        <taxon>Ascaridomorpha</taxon>
        <taxon>Ascaridoidea</taxon>
        <taxon>Anisakidae</taxon>
        <taxon>Anisakis</taxon>
        <taxon>Anisakis simplex complex</taxon>
    </lineage>
</organism>
<dbReference type="Gene3D" id="1.10.510.10">
    <property type="entry name" value="Transferase(Phosphotransferase) domain 1"/>
    <property type="match status" value="1"/>
</dbReference>
<dbReference type="InterPro" id="IPR011009">
    <property type="entry name" value="Kinase-like_dom_sf"/>
</dbReference>
<dbReference type="SUPFAM" id="SSF56112">
    <property type="entry name" value="Protein kinase-like (PK-like)"/>
    <property type="match status" value="1"/>
</dbReference>
<sequence>LLWELFARRAPFEGLHPHTLIYLVVSRHLRPDTSDFETQDLSATDGSLLELMKECWSSEVARRPAAFSIVNKLRSTLSSQNVGNDSYIAENV</sequence>
<accession>A0A0M3KCV6</accession>
<evidence type="ECO:0000313" key="1">
    <source>
        <dbReference type="WBParaSite" id="ASIM_0001880801-mRNA-1"/>
    </source>
</evidence>
<dbReference type="AlphaFoldDB" id="A0A0M3KCV6"/>
<reference evidence="1" key="1">
    <citation type="submission" date="2017-02" db="UniProtKB">
        <authorList>
            <consortium name="WormBaseParasite"/>
        </authorList>
    </citation>
    <scope>IDENTIFICATION</scope>
</reference>
<dbReference type="WBParaSite" id="ASIM_0001880801-mRNA-1">
    <property type="protein sequence ID" value="ASIM_0001880801-mRNA-1"/>
    <property type="gene ID" value="ASIM_0001880801"/>
</dbReference>
<name>A0A0M3KCV6_ANISI</name>